<dbReference type="Gene3D" id="3.40.50.150">
    <property type="entry name" value="Vaccinia Virus protein VP39"/>
    <property type="match status" value="1"/>
</dbReference>
<keyword evidence="3" id="KW-0949">S-adenosyl-L-methionine</keyword>
<evidence type="ECO:0000313" key="8">
    <source>
        <dbReference type="Proteomes" id="UP000464178"/>
    </source>
</evidence>
<dbReference type="CDD" id="cd02440">
    <property type="entry name" value="AdoMet_MTases"/>
    <property type="match status" value="1"/>
</dbReference>
<dbReference type="Gene3D" id="1.20.5.840">
    <property type="entry name" value="hypothetical RNA methyltransferase"/>
    <property type="match status" value="1"/>
</dbReference>
<sequence length="337" mass="36287">MNSQGPSPVLFFDTISAFQRSEALRAAIELDLFTHIAAGQTSVDQLAQSCQAAPRGVRILADYLTILGFLRKQNGRYELTPDTNTFLNRQSPAYLGGVTEFLLTPQLKECFAHLTAAVRRGGTAVSAEGTVSHDNPIWVAFARAMGPIMQLPAKLLAGLVGGNQQQPLRVLDVAAGHGLFGLAVAESYPRAHITALDWANVLAVANENAKRAGFADRYALLPGSAFDTDWGGPYDVVLLTNFLHHFDADTCTKLAAKVHAALAPNGRAITLEFIPDADRVNPPGTATFALTMLATTARGDAYTFAEYERIFAQAGFARNEFHALPPTTQQAVVSYKQ</sequence>
<dbReference type="PIRSF" id="PIRSF005739">
    <property type="entry name" value="O-mtase"/>
    <property type="match status" value="1"/>
</dbReference>
<keyword evidence="2 7" id="KW-0808">Transferase</keyword>
<gene>
    <name evidence="7" type="ORF">SOIL9_12520</name>
</gene>
<organism evidence="7 8">
    <name type="scientific">Gemmata massiliana</name>
    <dbReference type="NCBI Taxonomy" id="1210884"/>
    <lineage>
        <taxon>Bacteria</taxon>
        <taxon>Pseudomonadati</taxon>
        <taxon>Planctomycetota</taxon>
        <taxon>Planctomycetia</taxon>
        <taxon>Gemmatales</taxon>
        <taxon>Gemmataceae</taxon>
        <taxon>Gemmata</taxon>
    </lineage>
</organism>
<feature type="domain" description="O-methyltransferase dimerisation" evidence="6">
    <location>
        <begin position="13"/>
        <end position="88"/>
    </location>
</feature>
<dbReference type="GO" id="GO:0032259">
    <property type="term" value="P:methylation"/>
    <property type="evidence" value="ECO:0007669"/>
    <property type="project" value="UniProtKB-KW"/>
</dbReference>
<dbReference type="InterPro" id="IPR036390">
    <property type="entry name" value="WH_DNA-bd_sf"/>
</dbReference>
<proteinExistence type="predicted"/>
<dbReference type="Pfam" id="PF00891">
    <property type="entry name" value="Methyltransf_2"/>
    <property type="match status" value="1"/>
</dbReference>
<dbReference type="EMBL" id="LR593886">
    <property type="protein sequence ID" value="VTR96462.1"/>
    <property type="molecule type" value="Genomic_DNA"/>
</dbReference>
<dbReference type="Gene3D" id="1.10.10.10">
    <property type="entry name" value="Winged helix-like DNA-binding domain superfamily/Winged helix DNA-binding domain"/>
    <property type="match status" value="1"/>
</dbReference>
<evidence type="ECO:0000259" key="6">
    <source>
        <dbReference type="Pfam" id="PF08100"/>
    </source>
</evidence>
<dbReference type="InterPro" id="IPR012967">
    <property type="entry name" value="COMT_dimerisation"/>
</dbReference>
<dbReference type="InterPro" id="IPR016461">
    <property type="entry name" value="COMT-like"/>
</dbReference>
<dbReference type="InterPro" id="IPR001077">
    <property type="entry name" value="COMT_C"/>
</dbReference>
<dbReference type="InterPro" id="IPR029063">
    <property type="entry name" value="SAM-dependent_MTases_sf"/>
</dbReference>
<dbReference type="AlphaFoldDB" id="A0A6P2DAA2"/>
<dbReference type="PROSITE" id="PS51683">
    <property type="entry name" value="SAM_OMT_II"/>
    <property type="match status" value="1"/>
</dbReference>
<protein>
    <recommendedName>
        <fullName evidence="9">O-methyltransferase domain-containing protein</fullName>
    </recommendedName>
</protein>
<evidence type="ECO:0000256" key="4">
    <source>
        <dbReference type="PIRSR" id="PIRSR005739-1"/>
    </source>
</evidence>
<dbReference type="SUPFAM" id="SSF46785">
    <property type="entry name" value="Winged helix' DNA-binding domain"/>
    <property type="match status" value="1"/>
</dbReference>
<feature type="active site" description="Proton acceptor" evidence="4">
    <location>
        <position position="244"/>
    </location>
</feature>
<accession>A0A6P2DAA2</accession>
<evidence type="ECO:0000256" key="1">
    <source>
        <dbReference type="ARBA" id="ARBA00022603"/>
    </source>
</evidence>
<reference evidence="7 8" key="1">
    <citation type="submission" date="2019-05" db="EMBL/GenBank/DDBJ databases">
        <authorList>
            <consortium name="Science for Life Laboratories"/>
        </authorList>
    </citation>
    <scope>NUCLEOTIDE SEQUENCE [LARGE SCALE GENOMIC DNA]</scope>
    <source>
        <strain evidence="7">Soil9</strain>
    </source>
</reference>
<dbReference type="InterPro" id="IPR036388">
    <property type="entry name" value="WH-like_DNA-bd_sf"/>
</dbReference>
<dbReference type="KEGG" id="gms:SOIL9_12520"/>
<evidence type="ECO:0000313" key="7">
    <source>
        <dbReference type="EMBL" id="VTR96462.1"/>
    </source>
</evidence>
<evidence type="ECO:0000256" key="2">
    <source>
        <dbReference type="ARBA" id="ARBA00022679"/>
    </source>
</evidence>
<dbReference type="PANTHER" id="PTHR43712:SF2">
    <property type="entry name" value="O-METHYLTRANSFERASE CICE"/>
    <property type="match status" value="1"/>
</dbReference>
<name>A0A6P2DAA2_9BACT</name>
<evidence type="ECO:0000256" key="3">
    <source>
        <dbReference type="ARBA" id="ARBA00022691"/>
    </source>
</evidence>
<evidence type="ECO:0000259" key="5">
    <source>
        <dbReference type="Pfam" id="PF00891"/>
    </source>
</evidence>
<keyword evidence="8" id="KW-1185">Reference proteome</keyword>
<dbReference type="Proteomes" id="UP000464178">
    <property type="component" value="Chromosome"/>
</dbReference>
<feature type="domain" description="O-methyltransferase C-terminal" evidence="5">
    <location>
        <begin position="168"/>
        <end position="317"/>
    </location>
</feature>
<dbReference type="Pfam" id="PF08100">
    <property type="entry name" value="Dimerisation"/>
    <property type="match status" value="1"/>
</dbReference>
<dbReference type="PANTHER" id="PTHR43712">
    <property type="entry name" value="PUTATIVE (AFU_ORTHOLOGUE AFUA_4G14580)-RELATED"/>
    <property type="match status" value="1"/>
</dbReference>
<dbReference type="GO" id="GO:0046983">
    <property type="term" value="F:protein dimerization activity"/>
    <property type="evidence" value="ECO:0007669"/>
    <property type="project" value="InterPro"/>
</dbReference>
<dbReference type="SUPFAM" id="SSF53335">
    <property type="entry name" value="S-adenosyl-L-methionine-dependent methyltransferases"/>
    <property type="match status" value="1"/>
</dbReference>
<dbReference type="GO" id="GO:0008171">
    <property type="term" value="F:O-methyltransferase activity"/>
    <property type="evidence" value="ECO:0007669"/>
    <property type="project" value="InterPro"/>
</dbReference>
<evidence type="ECO:0008006" key="9">
    <source>
        <dbReference type="Google" id="ProtNLM"/>
    </source>
</evidence>
<keyword evidence="1 7" id="KW-0489">Methyltransferase</keyword>